<dbReference type="OrthoDB" id="1929779at2759"/>
<feature type="region of interest" description="Disordered" evidence="1">
    <location>
        <begin position="223"/>
        <end position="308"/>
    </location>
</feature>
<feature type="region of interest" description="Disordered" evidence="1">
    <location>
        <begin position="336"/>
        <end position="363"/>
    </location>
</feature>
<feature type="compositionally biased region" description="Polar residues" evidence="1">
    <location>
        <begin position="224"/>
        <end position="258"/>
    </location>
</feature>
<feature type="region of interest" description="Disordered" evidence="1">
    <location>
        <begin position="131"/>
        <end position="169"/>
    </location>
</feature>
<proteinExistence type="predicted"/>
<accession>A0A835JTZ5</accession>
<protein>
    <submittedName>
        <fullName evidence="2">Uncharacterized protein</fullName>
    </submittedName>
</protein>
<reference evidence="2 3" key="1">
    <citation type="submission" date="2020-10" db="EMBL/GenBank/DDBJ databases">
        <title>Plant Genome Project.</title>
        <authorList>
            <person name="Zhang R.-G."/>
        </authorList>
    </citation>
    <scope>NUCLEOTIDE SEQUENCE [LARGE SCALE GENOMIC DNA]</scope>
    <source>
        <strain evidence="2">FAFU-HL-1</strain>
        <tissue evidence="2">Leaf</tissue>
    </source>
</reference>
<dbReference type="GO" id="GO:0043622">
    <property type="term" value="P:cortical microtubule organization"/>
    <property type="evidence" value="ECO:0007669"/>
    <property type="project" value="TreeGrafter"/>
</dbReference>
<dbReference type="EMBL" id="JADGMS010000010">
    <property type="protein sequence ID" value="KAF9674508.1"/>
    <property type="molecule type" value="Genomic_DNA"/>
</dbReference>
<feature type="compositionally biased region" description="Low complexity" evidence="1">
    <location>
        <begin position="343"/>
        <end position="358"/>
    </location>
</feature>
<dbReference type="PANTHER" id="PTHR31949:SF6">
    <property type="entry name" value="DUF4005 DOMAIN-CONTAINING PROTEIN"/>
    <property type="match status" value="1"/>
</dbReference>
<evidence type="ECO:0000313" key="2">
    <source>
        <dbReference type="EMBL" id="KAF9674508.1"/>
    </source>
</evidence>
<organism evidence="2 3">
    <name type="scientific">Salix dunnii</name>
    <dbReference type="NCBI Taxonomy" id="1413687"/>
    <lineage>
        <taxon>Eukaryota</taxon>
        <taxon>Viridiplantae</taxon>
        <taxon>Streptophyta</taxon>
        <taxon>Embryophyta</taxon>
        <taxon>Tracheophyta</taxon>
        <taxon>Spermatophyta</taxon>
        <taxon>Magnoliopsida</taxon>
        <taxon>eudicotyledons</taxon>
        <taxon>Gunneridae</taxon>
        <taxon>Pentapetalae</taxon>
        <taxon>rosids</taxon>
        <taxon>fabids</taxon>
        <taxon>Malpighiales</taxon>
        <taxon>Salicaceae</taxon>
        <taxon>Saliceae</taxon>
        <taxon>Salix</taxon>
    </lineage>
</organism>
<evidence type="ECO:0000256" key="1">
    <source>
        <dbReference type="SAM" id="MobiDB-lite"/>
    </source>
</evidence>
<dbReference type="Proteomes" id="UP000657918">
    <property type="component" value="Unassembled WGS sequence"/>
</dbReference>
<dbReference type="AlphaFoldDB" id="A0A835JTZ5"/>
<keyword evidence="3" id="KW-1185">Reference proteome</keyword>
<dbReference type="GO" id="GO:0055028">
    <property type="term" value="C:cortical microtubule"/>
    <property type="evidence" value="ECO:0007669"/>
    <property type="project" value="TreeGrafter"/>
</dbReference>
<gene>
    <name evidence="2" type="ORF">SADUNF_Sadunf10G0134500</name>
</gene>
<comment type="caution">
    <text evidence="2">The sequence shown here is derived from an EMBL/GenBank/DDBJ whole genome shotgun (WGS) entry which is preliminary data.</text>
</comment>
<name>A0A835JTZ5_9ROSI</name>
<dbReference type="PANTHER" id="PTHR31949">
    <property type="entry name" value="GASTRIC MUCIN-LIKE PROTEIN"/>
    <property type="match status" value="1"/>
</dbReference>
<evidence type="ECO:0000313" key="3">
    <source>
        <dbReference type="Proteomes" id="UP000657918"/>
    </source>
</evidence>
<sequence>MKGSSRKVPGMPMINRRKDRDEDLLLFKELHRREKDRLASLLQPVSDEFEPNIGGNYALYRIASGRKGSGHELFGENDKNDYDWLKTPPATPLFPSLEMEANAPENVVQREIPIIQPLSRFADKSEALKRSTVTLRTPNSKPNKIPQRSVTRSQKQRNSSSTENKNSKVAAQTLNQKMAQFTTGSNGKKNVIANSANPTNQKASLTNFLSSNLSKDIKIKNETRGVSPSVRSTIPAQIPGFSNDTPPNLRTDRATSATRGRPVAAHPTASIRQKQDPAPRPRRQSCSPSVTRGRKESNEENLTSSKWKAVTGNNGAQIFGSRMVDKVMNARKFVAEEREAKPKQQSATKSANSSANASPGQGFGRMMMTKSQMDVAFNHMVIAKDRINSRHLGITYGRSSGHNELD</sequence>